<keyword evidence="3" id="KW-1185">Reference proteome</keyword>
<gene>
    <name evidence="2" type="ORF">QRD43_18410</name>
</gene>
<dbReference type="Gene3D" id="3.40.50.2300">
    <property type="match status" value="1"/>
</dbReference>
<reference evidence="2 3" key="1">
    <citation type="submission" date="2023-06" db="EMBL/GenBank/DDBJ databases">
        <title>Pelomonas sp. APW6 16S ribosomal RNA gene genome sequencing and assembly.</title>
        <authorList>
            <person name="Woo H."/>
        </authorList>
    </citation>
    <scope>NUCLEOTIDE SEQUENCE [LARGE SCALE GENOMIC DNA]</scope>
    <source>
        <strain evidence="2 3">APW6</strain>
    </source>
</reference>
<dbReference type="InterPro" id="IPR000709">
    <property type="entry name" value="Leu_Ile_Val-bd"/>
</dbReference>
<dbReference type="SUPFAM" id="SSF53822">
    <property type="entry name" value="Periplasmic binding protein-like I"/>
    <property type="match status" value="1"/>
</dbReference>
<evidence type="ECO:0000256" key="1">
    <source>
        <dbReference type="SAM" id="SignalP"/>
    </source>
</evidence>
<dbReference type="PRINTS" id="PR00337">
    <property type="entry name" value="LEUILEVALBP"/>
</dbReference>
<proteinExistence type="predicted"/>
<sequence>MQVKLNVVVGAVALMLGGTAMAQDLVVKIGHVGPTSGGIAHLGKDNELGARMAIDELNAKG</sequence>
<evidence type="ECO:0000313" key="2">
    <source>
        <dbReference type="EMBL" id="MDL5033888.1"/>
    </source>
</evidence>
<feature type="chain" id="PRO_5045408443" evidence="1">
    <location>
        <begin position="23"/>
        <end position="61"/>
    </location>
</feature>
<accession>A0ABT7LM20</accession>
<protein>
    <submittedName>
        <fullName evidence="2">Branched-chain amino acid ABC transporter substrate-binding protein</fullName>
    </submittedName>
</protein>
<dbReference type="InterPro" id="IPR028082">
    <property type="entry name" value="Peripla_BP_I"/>
</dbReference>
<dbReference type="EMBL" id="JASVDS010000006">
    <property type="protein sequence ID" value="MDL5033888.1"/>
    <property type="molecule type" value="Genomic_DNA"/>
</dbReference>
<feature type="signal peptide" evidence="1">
    <location>
        <begin position="1"/>
        <end position="22"/>
    </location>
</feature>
<evidence type="ECO:0000313" key="3">
    <source>
        <dbReference type="Proteomes" id="UP001238603"/>
    </source>
</evidence>
<feature type="non-terminal residue" evidence="2">
    <location>
        <position position="61"/>
    </location>
</feature>
<dbReference type="Proteomes" id="UP001238603">
    <property type="component" value="Unassembled WGS sequence"/>
</dbReference>
<name>A0ABT7LM20_9BURK</name>
<keyword evidence="1" id="KW-0732">Signal</keyword>
<comment type="caution">
    <text evidence="2">The sequence shown here is derived from an EMBL/GenBank/DDBJ whole genome shotgun (WGS) entry which is preliminary data.</text>
</comment>
<organism evidence="2 3">
    <name type="scientific">Roseateles subflavus</name>
    <dbReference type="NCBI Taxonomy" id="3053353"/>
    <lineage>
        <taxon>Bacteria</taxon>
        <taxon>Pseudomonadati</taxon>
        <taxon>Pseudomonadota</taxon>
        <taxon>Betaproteobacteria</taxon>
        <taxon>Burkholderiales</taxon>
        <taxon>Sphaerotilaceae</taxon>
        <taxon>Roseateles</taxon>
    </lineage>
</organism>